<accession>A0A7W6DNI0</accession>
<protein>
    <recommendedName>
        <fullName evidence="4">Beta-barrel assembly machine subunit BamF</fullName>
    </recommendedName>
</protein>
<feature type="region of interest" description="Disordered" evidence="1">
    <location>
        <begin position="55"/>
        <end position="76"/>
    </location>
</feature>
<evidence type="ECO:0000313" key="3">
    <source>
        <dbReference type="Proteomes" id="UP000541426"/>
    </source>
</evidence>
<dbReference type="InterPro" id="IPR021395">
    <property type="entry name" value="DUF3035"/>
</dbReference>
<reference evidence="2 3" key="1">
    <citation type="submission" date="2020-08" db="EMBL/GenBank/DDBJ databases">
        <title>Genomic Encyclopedia of Type Strains, Phase IV (KMG-IV): sequencing the most valuable type-strain genomes for metagenomic binning, comparative biology and taxonomic classification.</title>
        <authorList>
            <person name="Goeker M."/>
        </authorList>
    </citation>
    <scope>NUCLEOTIDE SEQUENCE [LARGE SCALE GENOMIC DNA]</scope>
    <source>
        <strain evidence="2 3">DSM 102235</strain>
    </source>
</reference>
<dbReference type="Proteomes" id="UP000541426">
    <property type="component" value="Unassembled WGS sequence"/>
</dbReference>
<comment type="caution">
    <text evidence="2">The sequence shown here is derived from an EMBL/GenBank/DDBJ whole genome shotgun (WGS) entry which is preliminary data.</text>
</comment>
<proteinExistence type="predicted"/>
<dbReference type="Pfam" id="PF11233">
    <property type="entry name" value="DUF3035"/>
    <property type="match status" value="1"/>
</dbReference>
<dbReference type="EMBL" id="JACIEJ010000002">
    <property type="protein sequence ID" value="MBB3984776.1"/>
    <property type="molecule type" value="Genomic_DNA"/>
</dbReference>
<dbReference type="PROSITE" id="PS51257">
    <property type="entry name" value="PROKAR_LIPOPROTEIN"/>
    <property type="match status" value="1"/>
</dbReference>
<sequence length="176" mass="18664">MRIAHLTFGMILGAVALAGCSQSRDGVRPLHDLRSNSGEPNEFAIVPNKPLTIPETMAALPTPTPGGGNRTDQTPQADAVAALGGNPARLQAGDGVAAGDAALVQQATRFGNDPAIRQKLASEDAELRQRKGRLSWSIVPRDNYGNAYSREALDPYAWLNRYRQAGARTPAAPPVE</sequence>
<gene>
    <name evidence="2" type="ORF">GGQ68_001092</name>
</gene>
<keyword evidence="3" id="KW-1185">Reference proteome</keyword>
<name>A0A7W6DNI0_9RHOB</name>
<evidence type="ECO:0008006" key="4">
    <source>
        <dbReference type="Google" id="ProtNLM"/>
    </source>
</evidence>
<evidence type="ECO:0000313" key="2">
    <source>
        <dbReference type="EMBL" id="MBB3984776.1"/>
    </source>
</evidence>
<dbReference type="RefSeq" id="WP_183963683.1">
    <property type="nucleotide sequence ID" value="NZ_BAABBZ010000014.1"/>
</dbReference>
<dbReference type="AlphaFoldDB" id="A0A7W6DNI0"/>
<evidence type="ECO:0000256" key="1">
    <source>
        <dbReference type="SAM" id="MobiDB-lite"/>
    </source>
</evidence>
<organism evidence="2 3">
    <name type="scientific">Sagittula marina</name>
    <dbReference type="NCBI Taxonomy" id="943940"/>
    <lineage>
        <taxon>Bacteria</taxon>
        <taxon>Pseudomonadati</taxon>
        <taxon>Pseudomonadota</taxon>
        <taxon>Alphaproteobacteria</taxon>
        <taxon>Rhodobacterales</taxon>
        <taxon>Roseobacteraceae</taxon>
        <taxon>Sagittula</taxon>
    </lineage>
</organism>